<evidence type="ECO:0000313" key="10">
    <source>
        <dbReference type="EMBL" id="VVM04539.1"/>
    </source>
</evidence>
<keyword evidence="3 8" id="KW-0436">Ligase</keyword>
<feature type="domain" description="Aminoacyl-transfer RNA synthetases class-II family profile" evidence="9">
    <location>
        <begin position="2"/>
        <end position="342"/>
    </location>
</feature>
<dbReference type="Pfam" id="PF03129">
    <property type="entry name" value="HGTP_anticodon"/>
    <property type="match status" value="1"/>
</dbReference>
<feature type="binding site" evidence="8">
    <location>
        <position position="147"/>
    </location>
    <ligand>
        <name>substrate</name>
    </ligand>
</feature>
<evidence type="ECO:0000259" key="9">
    <source>
        <dbReference type="PROSITE" id="PS50862"/>
    </source>
</evidence>
<dbReference type="GO" id="GO:0006426">
    <property type="term" value="P:glycyl-tRNA aminoacylation"/>
    <property type="evidence" value="ECO:0007669"/>
    <property type="project" value="UniProtKB-UniRule"/>
</dbReference>
<dbReference type="EMBL" id="CABFUZ020000014">
    <property type="protein sequence ID" value="VVM04539.1"/>
    <property type="molecule type" value="Genomic_DNA"/>
</dbReference>
<dbReference type="AlphaFoldDB" id="A0A5E6M6H8"/>
<dbReference type="InterPro" id="IPR006195">
    <property type="entry name" value="aa-tRNA-synth_II"/>
</dbReference>
<evidence type="ECO:0000256" key="5">
    <source>
        <dbReference type="ARBA" id="ARBA00022840"/>
    </source>
</evidence>
<dbReference type="PRINTS" id="PR01043">
    <property type="entry name" value="TRNASYNTHGLY"/>
</dbReference>
<keyword evidence="7 8" id="KW-0030">Aminoacyl-tRNA synthetase</keyword>
<dbReference type="Pfam" id="PF00587">
    <property type="entry name" value="tRNA-synt_2b"/>
    <property type="match status" value="1"/>
</dbReference>
<evidence type="ECO:0000256" key="2">
    <source>
        <dbReference type="ARBA" id="ARBA00022490"/>
    </source>
</evidence>
<proteinExistence type="inferred from homology"/>
<dbReference type="InterPro" id="IPR004154">
    <property type="entry name" value="Anticodon-bd"/>
</dbReference>
<feature type="binding site" evidence="8">
    <location>
        <begin position="179"/>
        <end position="181"/>
    </location>
    <ligand>
        <name>ATP</name>
        <dbReference type="ChEBI" id="CHEBI:30616"/>
    </ligand>
</feature>
<dbReference type="EC" id="6.1.1.14" evidence="8"/>
<evidence type="ECO:0000256" key="8">
    <source>
        <dbReference type="HAMAP-Rule" id="MF_00253"/>
    </source>
</evidence>
<dbReference type="GO" id="GO:0004820">
    <property type="term" value="F:glycine-tRNA ligase activity"/>
    <property type="evidence" value="ECO:0007669"/>
    <property type="project" value="UniProtKB-UniRule"/>
</dbReference>
<dbReference type="NCBIfam" id="TIGR00389">
    <property type="entry name" value="glyS_dimeric"/>
    <property type="match status" value="1"/>
</dbReference>
<dbReference type="Gene3D" id="3.30.930.10">
    <property type="entry name" value="Bira Bifunctional Protein, Domain 2"/>
    <property type="match status" value="1"/>
</dbReference>
<dbReference type="InterPro" id="IPR033731">
    <property type="entry name" value="GlyRS-like_core"/>
</dbReference>
<dbReference type="PANTHER" id="PTHR10745:SF8">
    <property type="entry name" value="DNA POLYMERASE SUBUNIT GAMMA-2, MITOCHONDRIAL"/>
    <property type="match status" value="1"/>
</dbReference>
<evidence type="ECO:0000313" key="11">
    <source>
        <dbReference type="Proteomes" id="UP000381693"/>
    </source>
</evidence>
<evidence type="ECO:0000256" key="1">
    <source>
        <dbReference type="ARBA" id="ARBA00008226"/>
    </source>
</evidence>
<dbReference type="InterPro" id="IPR045864">
    <property type="entry name" value="aa-tRNA-synth_II/BPL/LPL"/>
</dbReference>
<dbReference type="SUPFAM" id="SSF55681">
    <property type="entry name" value="Class II aaRS and biotin synthetases"/>
    <property type="match status" value="1"/>
</dbReference>
<keyword evidence="4 8" id="KW-0547">Nucleotide-binding</keyword>
<gene>
    <name evidence="10" type="primary">GARS/glyS1</name>
    <name evidence="8" type="synonym">glyQS</name>
    <name evidence="10" type="ORF">MAMC_00101</name>
</gene>
<comment type="subcellular location">
    <subcellularLocation>
        <location evidence="8">Cytoplasm</location>
    </subcellularLocation>
</comment>
<comment type="catalytic activity">
    <reaction evidence="8">
        <text>tRNA(Gly) + glycine + ATP = glycyl-tRNA(Gly) + AMP + diphosphate</text>
        <dbReference type="Rhea" id="RHEA:16013"/>
        <dbReference type="Rhea" id="RHEA-COMP:9664"/>
        <dbReference type="Rhea" id="RHEA-COMP:9683"/>
        <dbReference type="ChEBI" id="CHEBI:30616"/>
        <dbReference type="ChEBI" id="CHEBI:33019"/>
        <dbReference type="ChEBI" id="CHEBI:57305"/>
        <dbReference type="ChEBI" id="CHEBI:78442"/>
        <dbReference type="ChEBI" id="CHEBI:78522"/>
        <dbReference type="ChEBI" id="CHEBI:456215"/>
        <dbReference type="EC" id="6.1.1.14"/>
    </reaction>
</comment>
<dbReference type="Proteomes" id="UP000381693">
    <property type="component" value="Unassembled WGS sequence"/>
</dbReference>
<dbReference type="InterPro" id="IPR022961">
    <property type="entry name" value="Gly_tRNA_ligase_bac"/>
</dbReference>
<reference evidence="10" key="1">
    <citation type="submission" date="2019-09" db="EMBL/GenBank/DDBJ databases">
        <authorList>
            <person name="Cremers G."/>
        </authorList>
    </citation>
    <scope>NUCLEOTIDE SEQUENCE [LARGE SCALE GENOMIC DNA]</scope>
    <source>
        <strain evidence="10">3B</strain>
    </source>
</reference>
<dbReference type="InterPro" id="IPR002315">
    <property type="entry name" value="tRNA-synt_gly"/>
</dbReference>
<protein>
    <recommendedName>
        <fullName evidence="8">Glycine--tRNA ligase</fullName>
        <ecNumber evidence="8">6.1.1.14</ecNumber>
    </recommendedName>
    <alternativeName>
        <fullName evidence="8">Glycyl-tRNA synthetase</fullName>
        <shortName evidence="8">GlyRS</shortName>
    </alternativeName>
</protein>
<feature type="binding site" evidence="8">
    <location>
        <begin position="194"/>
        <end position="198"/>
    </location>
    <ligand>
        <name>substrate</name>
    </ligand>
</feature>
<evidence type="ECO:0000256" key="3">
    <source>
        <dbReference type="ARBA" id="ARBA00022598"/>
    </source>
</evidence>
<evidence type="ECO:0000256" key="4">
    <source>
        <dbReference type="ARBA" id="ARBA00022741"/>
    </source>
</evidence>
<comment type="caution">
    <text evidence="10">The sequence shown here is derived from an EMBL/GenBank/DDBJ whole genome shotgun (WGS) entry which is preliminary data.</text>
</comment>
<feature type="binding site" evidence="8">
    <location>
        <begin position="303"/>
        <end position="307"/>
    </location>
    <ligand>
        <name>substrate</name>
    </ligand>
</feature>
<dbReference type="HAMAP" id="MF_00253_B">
    <property type="entry name" value="Gly_tRNA_synth_B"/>
    <property type="match status" value="1"/>
</dbReference>
<dbReference type="RefSeq" id="WP_142524260.1">
    <property type="nucleotide sequence ID" value="NZ_CABFUZ020000014.1"/>
</dbReference>
<dbReference type="GO" id="GO:0005524">
    <property type="term" value="F:ATP binding"/>
    <property type="evidence" value="ECO:0007669"/>
    <property type="project" value="UniProtKB-UniRule"/>
</dbReference>
<feature type="binding site" evidence="8">
    <location>
        <begin position="189"/>
        <end position="194"/>
    </location>
    <ligand>
        <name>ATP</name>
        <dbReference type="ChEBI" id="CHEBI:30616"/>
    </ligand>
</feature>
<comment type="function">
    <text evidence="8">Catalyzes the attachment of glycine to tRNA(Gly).</text>
</comment>
<keyword evidence="6 8" id="KW-0648">Protein biosynthesis</keyword>
<feature type="binding site" evidence="8">
    <location>
        <begin position="307"/>
        <end position="310"/>
    </location>
    <ligand>
        <name>ATP</name>
        <dbReference type="ChEBI" id="CHEBI:30616"/>
    </ligand>
</feature>
<dbReference type="NCBIfam" id="NF003211">
    <property type="entry name" value="PRK04173.1"/>
    <property type="match status" value="1"/>
</dbReference>
<feature type="binding site" evidence="8">
    <location>
        <position position="94"/>
    </location>
    <ligand>
        <name>substrate</name>
    </ligand>
</feature>
<evidence type="ECO:0000256" key="6">
    <source>
        <dbReference type="ARBA" id="ARBA00022917"/>
    </source>
</evidence>
<evidence type="ECO:0000256" key="7">
    <source>
        <dbReference type="ARBA" id="ARBA00023146"/>
    </source>
</evidence>
<dbReference type="InterPro" id="IPR036621">
    <property type="entry name" value="Anticodon-bd_dom_sf"/>
</dbReference>
<dbReference type="Gene3D" id="3.40.50.800">
    <property type="entry name" value="Anticodon-binding domain"/>
    <property type="match status" value="1"/>
</dbReference>
<comment type="similarity">
    <text evidence="1 8">Belongs to the class-II aminoacyl-tRNA synthetase family.</text>
</comment>
<dbReference type="SUPFAM" id="SSF52954">
    <property type="entry name" value="Class II aaRS ABD-related"/>
    <property type="match status" value="1"/>
</dbReference>
<comment type="subunit">
    <text evidence="8">Homodimer.</text>
</comment>
<dbReference type="OrthoDB" id="9760853at2"/>
<dbReference type="PANTHER" id="PTHR10745">
    <property type="entry name" value="GLYCYL-TRNA SYNTHETASE/DNA POLYMERASE SUBUNIT GAMMA-2"/>
    <property type="match status" value="1"/>
</dbReference>
<keyword evidence="2 8" id="KW-0963">Cytoplasm</keyword>
<name>A0A5E6M6H8_9BACT</name>
<accession>A0A5E6M6H8</accession>
<dbReference type="PROSITE" id="PS50862">
    <property type="entry name" value="AA_TRNA_LIGASE_II"/>
    <property type="match status" value="1"/>
</dbReference>
<dbReference type="InterPro" id="IPR027031">
    <property type="entry name" value="Gly-tRNA_synthase/POLG2"/>
</dbReference>
<dbReference type="InterPro" id="IPR002314">
    <property type="entry name" value="aa-tRNA-synt_IIb"/>
</dbReference>
<keyword evidence="5 8" id="KW-0067">ATP-binding</keyword>
<sequence length="451" mass="52179">MEKLVALCKRRGFVFPSSEIYGGLNGLWDFGPLGVELKRNIKELWWRSMTQLREDIVGLDGSILMNRAVWKASTHEEQFVDWLVDCKTCKARFRVDHLAEARCPLKPSKHPGECGGEMTEPRRFNLLFRTYVGPLEEESALTYLRPETAQAMFVQFRNVLETSRKKIPFGIAQIGKSFRNEVNPRNFLFRSREFEQMEVEYFIRPGTGLEELEKWKEARLAWYESIGLPRHRIHVRDVPEGERAFYSEKTYDLEYTFPFGRQELEGIAYRTDFDLRQHGAASGKPLDYFDEETGQKYIPHVIEPSGGVDRTFLAILCEAYDEEDVAAEGGKVEKRVVLRLSPRVAPIKAGVFPLVKNNEALVRKAREVADLLRMHLRIFYDESGAIGRRYRRMDEVGTPFGVTIDFETLEGARSGAFAGEKETVTVRERDSMRQERVRIAELLEFLRLRVS</sequence>
<dbReference type="CDD" id="cd00774">
    <property type="entry name" value="GlyRS-like_core"/>
    <property type="match status" value="1"/>
</dbReference>
<feature type="binding site" evidence="8">
    <location>
        <begin position="263"/>
        <end position="264"/>
    </location>
    <ligand>
        <name>ATP</name>
        <dbReference type="ChEBI" id="CHEBI:30616"/>
    </ligand>
</feature>
<keyword evidence="11" id="KW-1185">Reference proteome</keyword>
<organism evidence="10 11">
    <name type="scientific">Methylacidimicrobium cyclopophantes</name>
    <dbReference type="NCBI Taxonomy" id="1041766"/>
    <lineage>
        <taxon>Bacteria</taxon>
        <taxon>Pseudomonadati</taxon>
        <taxon>Verrucomicrobiota</taxon>
        <taxon>Methylacidimicrobium</taxon>
    </lineage>
</organism>
<dbReference type="GO" id="GO:0005737">
    <property type="term" value="C:cytoplasm"/>
    <property type="evidence" value="ECO:0007669"/>
    <property type="project" value="UniProtKB-SubCell"/>
</dbReference>